<evidence type="ECO:0000313" key="2">
    <source>
        <dbReference type="Proteomes" id="UP000198931"/>
    </source>
</evidence>
<dbReference type="OrthoDB" id="1450387at2"/>
<dbReference type="EMBL" id="FOQT01000001">
    <property type="protein sequence ID" value="SFH97876.1"/>
    <property type="molecule type" value="Genomic_DNA"/>
</dbReference>
<dbReference type="AlphaFoldDB" id="A0A1I3EG07"/>
<organism evidence="1 2">
    <name type="scientific">Halpernia frigidisoli</name>
    <dbReference type="NCBI Taxonomy" id="1125876"/>
    <lineage>
        <taxon>Bacteria</taxon>
        <taxon>Pseudomonadati</taxon>
        <taxon>Bacteroidota</taxon>
        <taxon>Flavobacteriia</taxon>
        <taxon>Flavobacteriales</taxon>
        <taxon>Weeksellaceae</taxon>
        <taxon>Chryseobacterium group</taxon>
        <taxon>Halpernia</taxon>
    </lineage>
</organism>
<evidence type="ECO:0008006" key="3">
    <source>
        <dbReference type="Google" id="ProtNLM"/>
    </source>
</evidence>
<gene>
    <name evidence="1" type="ORF">SAMN05443292_1058</name>
</gene>
<name>A0A1I3EG07_9FLAO</name>
<dbReference type="RefSeq" id="WP_090079051.1">
    <property type="nucleotide sequence ID" value="NZ_FOQT01000001.1"/>
</dbReference>
<accession>A0A1I3EG07</accession>
<keyword evidence="2" id="KW-1185">Reference proteome</keyword>
<dbReference type="Proteomes" id="UP000198931">
    <property type="component" value="Unassembled WGS sequence"/>
</dbReference>
<reference evidence="1 2" key="1">
    <citation type="submission" date="2016-10" db="EMBL/GenBank/DDBJ databases">
        <authorList>
            <person name="de Groot N.N."/>
        </authorList>
    </citation>
    <scope>NUCLEOTIDE SEQUENCE [LARGE SCALE GENOMIC DNA]</scope>
    <source>
        <strain evidence="1 2">DSM 26000</strain>
    </source>
</reference>
<evidence type="ECO:0000313" key="1">
    <source>
        <dbReference type="EMBL" id="SFH97876.1"/>
    </source>
</evidence>
<dbReference type="STRING" id="1125876.SAMN05443292_1058"/>
<proteinExistence type="predicted"/>
<protein>
    <recommendedName>
        <fullName evidence="3">Phosphoribosyl-ATP pyrophosphatase</fullName>
    </recommendedName>
</protein>
<sequence>MANKYNGLDELRRKKALLKSEVDQLESLLSFDNAKESLSVLTHGFTDNFLKEVVDEDGEPTVAFKTKEIVDSVADTVKNTFIKKDNIIDFAQSELGSSLAENAIKLIIVGFVGNYAKKSLENTSVKKKLIGMALIYLAPSILRFIREKLQEFHKNGRVSSLEQLI</sequence>